<sequence>PGTGSRFTMDFIVSCLGYEKLLPKDLTYKPRYKPKHTPFVSLQHVNAKPQTLRHLAKHEGLKVVIPLRAPVHQFLSRAAANGAQRAKEESTALWKVLKEVKDNFDHVFLPIEEDMDRAGRLMLVANHLDAIPNGDVFEEIVTNWAKVGSNGVKPLRVEYNKTGNVSVGGFDMSFLDEEMAWYAGLIEEYAAGVTTKNLRF</sequence>
<dbReference type="AlphaFoldDB" id="X0X3S2"/>
<reference evidence="1" key="1">
    <citation type="journal article" date="2014" name="Front. Microbiol.">
        <title>High frequency of phylogenetically diverse reductive dehalogenase-homologous genes in deep subseafloor sedimentary metagenomes.</title>
        <authorList>
            <person name="Kawai M."/>
            <person name="Futagami T."/>
            <person name="Toyoda A."/>
            <person name="Takaki Y."/>
            <person name="Nishi S."/>
            <person name="Hori S."/>
            <person name="Arai W."/>
            <person name="Tsubouchi T."/>
            <person name="Morono Y."/>
            <person name="Uchiyama I."/>
            <person name="Ito T."/>
            <person name="Fujiyama A."/>
            <person name="Inagaki F."/>
            <person name="Takami H."/>
        </authorList>
    </citation>
    <scope>NUCLEOTIDE SEQUENCE</scope>
    <source>
        <strain evidence="1">Expedition CK06-06</strain>
    </source>
</reference>
<gene>
    <name evidence="1" type="ORF">S01H1_70984</name>
</gene>
<dbReference type="EMBL" id="BARS01047239">
    <property type="protein sequence ID" value="GAG37874.1"/>
    <property type="molecule type" value="Genomic_DNA"/>
</dbReference>
<proteinExistence type="predicted"/>
<accession>X0X3S2</accession>
<organism evidence="1">
    <name type="scientific">marine sediment metagenome</name>
    <dbReference type="NCBI Taxonomy" id="412755"/>
    <lineage>
        <taxon>unclassified sequences</taxon>
        <taxon>metagenomes</taxon>
        <taxon>ecological metagenomes</taxon>
    </lineage>
</organism>
<comment type="caution">
    <text evidence="1">The sequence shown here is derived from an EMBL/GenBank/DDBJ whole genome shotgun (WGS) entry which is preliminary data.</text>
</comment>
<name>X0X3S2_9ZZZZ</name>
<feature type="non-terminal residue" evidence="1">
    <location>
        <position position="1"/>
    </location>
</feature>
<evidence type="ECO:0000313" key="1">
    <source>
        <dbReference type="EMBL" id="GAG37874.1"/>
    </source>
</evidence>
<protein>
    <submittedName>
        <fullName evidence="1">Uncharacterized protein</fullName>
    </submittedName>
</protein>